<feature type="region of interest" description="Disordered" evidence="11">
    <location>
        <begin position="1504"/>
        <end position="1578"/>
    </location>
</feature>
<evidence type="ECO:0000256" key="8">
    <source>
        <dbReference type="ARBA" id="ARBA00023145"/>
    </source>
</evidence>
<evidence type="ECO:0000313" key="13">
    <source>
        <dbReference type="EMBL" id="KAF4658085.1"/>
    </source>
</evidence>
<dbReference type="FunFam" id="3.90.70.10:FF:000117">
    <property type="entry name" value="Probable papain cysteine protease"/>
    <property type="match status" value="1"/>
</dbReference>
<dbReference type="PANTHER" id="PTHR12411">
    <property type="entry name" value="CYSTEINE PROTEASE FAMILY C1-RELATED"/>
    <property type="match status" value="1"/>
</dbReference>
<evidence type="ECO:0000256" key="3">
    <source>
        <dbReference type="ARBA" id="ARBA00012516"/>
    </source>
</evidence>
<evidence type="ECO:0000256" key="1">
    <source>
        <dbReference type="ARBA" id="ARBA00001594"/>
    </source>
</evidence>
<evidence type="ECO:0000313" key="14">
    <source>
        <dbReference type="Proteomes" id="UP000591131"/>
    </source>
</evidence>
<dbReference type="InterPro" id="IPR025661">
    <property type="entry name" value="Pept_asp_AS"/>
</dbReference>
<keyword evidence="8" id="KW-0865">Zymogen</keyword>
<dbReference type="OrthoDB" id="190265at2759"/>
<evidence type="ECO:0000256" key="11">
    <source>
        <dbReference type="SAM" id="MobiDB-lite"/>
    </source>
</evidence>
<feature type="region of interest" description="Disordered" evidence="11">
    <location>
        <begin position="788"/>
        <end position="810"/>
    </location>
</feature>
<feature type="compositionally biased region" description="Polar residues" evidence="11">
    <location>
        <begin position="524"/>
        <end position="538"/>
    </location>
</feature>
<evidence type="ECO:0000256" key="9">
    <source>
        <dbReference type="ARBA" id="ARBA00023157"/>
    </source>
</evidence>
<dbReference type="InterPro" id="IPR033157">
    <property type="entry name" value="CTSZ"/>
</dbReference>
<dbReference type="GO" id="GO:0006508">
    <property type="term" value="P:proteolysis"/>
    <property type="evidence" value="ECO:0007669"/>
    <property type="project" value="UniProtKB-KW"/>
</dbReference>
<sequence>MLRQLYDTSIQHLKRHPAAPLEALAAHHRNVALGFLQQFSTFGVEVCGCRAPSNRAHMRRAVWQRTECVNLPEFVKAQTVRDPKFLDHLAALAAMECPVVIPSKGMIKVAAQESAPRKIIYASKRLRRWIDLTEVHSCRQCSKKDRCSLFKVLPPESEEGEKATVGDVAKILFGLAQICRIHIQRPDAYPIYHLSGATFETASYILERMSLYLRETSEMKDIPLADRKTAGELMRKMAKDKFQKKELEEDAKKYNMPQWMVAMLNPSSEEFPKKLSRKQKIIYNQMKVGEEGEADEWVKEDRVEGLMKPTVVLDEDDEAVSPVGSGESARLSDGSLVQLDSLDDIPIPRRFEHKLRGEDHDRIQFVNRQYLKYQRAAQTEADKRAEARVDLDELPKRPLYERMAQSGGYVDVSPEDIERIGEGEAIREQRDLAALLCSYHDDHDISDDRRSALLSEMQAIVRVDPVASQGVVFYKNPTALSKPGEFLKLYPNFAKHLWAESDSRFKEDKMLSFLKRIPLDSMTATGRGQVSGARQSPSKIPRANLLEQLESNTSIEAPNRREMLDRDDILTEASLALESIGEDDEDDGVTSQDSVMRDAVLQMALEEKKEEMAKGGEGRKSKRRDAPERSSERVKRNGEDFRFEQWSKLRSKETLKLVEPDVDIGTYRTSPLVAPNSSMPDPGSTSAIDDVVHATEAKPDWSPLFDSSSRQEKIEAAKSEMSGIREEGDHIATKKLRFPKLASLNPHHESYHSRDKPTEVVQQKMRPSVSVSPLKLEKSRLGNLDRLMKKNDGASSSSISEKKPRFTMTRSKVETPGVDPVVQELADPMNLMDRLTTEEVNRSSAALNRLMKKQKKQDAAINKAERAEPEPRATKSAQAGASATPRDHQTRRARFSPSELSEMSSLLFSSLCIILLPVAAHGGCFIKSPHRDSLVLSPTPGEMLLKGRLGKLPESVDWRSKTIDTPDGPREVNLASAARNQHIPHYCGACWSFAAASSLSDRINIATGTTKQTNLAMQVILNCDTYDNGCHGGDSITAFKFIKEAGGIPDETCQGFVAEGRDTGRSCKATDICRDCNDDSCFPKKKYPVWDIAEYGEVNGTEAMMAEIAHRGPIACSMAVTEAFEKNYTDFRVFEDTTGLTDPMHEISLVGYGTTPEGVPYWIGRNSWGHYWGNNGFFRLVRGKNNLGIESDCAWAVPADGGKPRHVHLDVEASSSTWRPGVAASRAGCRRSSRMPFPRLGGRRSILPETAGIKKVPKAFDWRNVSGVTSYKSWDKNQHIPQYCGSCWAQAVTSMLSDRINIQRNGTWPPINLAPQVLINCEYGGSCEGGNPYEALAEIKEHGLPDQTCQAYLAKDTNKCDDIDYCEECFGGNTPDTLWPGTCHAIKKYNKWYLSDFGNVEGAEDMKKEIFDHGPISCGIFATEKFEAYEGGVFEESSVELVNHEISVAGWGVTDKGVEYWIGRNSWGTYWGEDGWFRIRMHDNNLNIESQCYWGIPTSAKPAHGNRVEFFTSNGRDSRSFQRKASPKPKARQKSPNTSPAHTYVLDEVEPAEEDTKDAQTVEESPNRPVNDEADETANGFTEENGAADFSKEEPMEKLPDLGLKEGPGPHFSVFVKPRPIEVLKEVPEVSVIEEKCKQSNSLILQEGQLKHSIANDIARLRTVIDSLLPRPHIEGYDKVYITRSGWELRRSQLHHSKPRGGSCVHVFDVVPLDNITLLHDVLELQTTFHINLINHYRDKLLPVLGNCYASLECSHERLSKEGVLKVNVHVDTSFTESAVENFRAAWMKLLLMLAIVKVDSERAERQDAHVLDVRIATGELSSTEDSLEIALSSTIRKTVEASISVFPD</sequence>
<feature type="compositionally biased region" description="Basic and acidic residues" evidence="11">
    <location>
        <begin position="863"/>
        <end position="873"/>
    </location>
</feature>
<proteinExistence type="inferred from homology"/>
<dbReference type="PROSITE" id="PS00640">
    <property type="entry name" value="THIOL_PROTEASE_ASN"/>
    <property type="match status" value="2"/>
</dbReference>
<dbReference type="CDD" id="cd02698">
    <property type="entry name" value="Peptidase_C1A_CathepsinX"/>
    <property type="match status" value="1"/>
</dbReference>
<keyword evidence="10" id="KW-0325">Glycoprotein</keyword>
<evidence type="ECO:0000256" key="4">
    <source>
        <dbReference type="ARBA" id="ARBA00022670"/>
    </source>
</evidence>
<dbReference type="Proteomes" id="UP000591131">
    <property type="component" value="Unassembled WGS sequence"/>
</dbReference>
<dbReference type="SMART" id="SM00645">
    <property type="entry name" value="Pept_C1"/>
    <property type="match status" value="2"/>
</dbReference>
<dbReference type="Pfam" id="PF00112">
    <property type="entry name" value="Peptidase_C1"/>
    <property type="match status" value="2"/>
</dbReference>
<dbReference type="Gene3D" id="3.90.70.10">
    <property type="entry name" value="Cysteine proteinases"/>
    <property type="match status" value="2"/>
</dbReference>
<keyword evidence="9" id="KW-1015">Disulfide bond</keyword>
<feature type="compositionally biased region" description="Acidic residues" evidence="11">
    <location>
        <begin position="1547"/>
        <end position="1556"/>
    </location>
</feature>
<feature type="domain" description="Peptidase C1A papain C-terminal" evidence="12">
    <location>
        <begin position="1256"/>
        <end position="1496"/>
    </location>
</feature>
<organism evidence="13 14">
    <name type="scientific">Perkinsus chesapeaki</name>
    <name type="common">Clam parasite</name>
    <name type="synonym">Perkinsus andrewsi</name>
    <dbReference type="NCBI Taxonomy" id="330153"/>
    <lineage>
        <taxon>Eukaryota</taxon>
        <taxon>Sar</taxon>
        <taxon>Alveolata</taxon>
        <taxon>Perkinsozoa</taxon>
        <taxon>Perkinsea</taxon>
        <taxon>Perkinsida</taxon>
        <taxon>Perkinsidae</taxon>
        <taxon>Perkinsus</taxon>
    </lineage>
</organism>
<dbReference type="EC" id="3.4.18.1" evidence="3"/>
<comment type="caution">
    <text evidence="13">The sequence shown here is derived from an EMBL/GenBank/DDBJ whole genome shotgun (WGS) entry which is preliminary data.</text>
</comment>
<accession>A0A7J6LFQ0</accession>
<feature type="compositionally biased region" description="Basic residues" evidence="11">
    <location>
        <begin position="1521"/>
        <end position="1533"/>
    </location>
</feature>
<name>A0A7J6LFQ0_PERCH</name>
<gene>
    <name evidence="13" type="ORF">FOL47_008192</name>
</gene>
<keyword evidence="14" id="KW-1185">Reference proteome</keyword>
<evidence type="ECO:0000256" key="7">
    <source>
        <dbReference type="ARBA" id="ARBA00022807"/>
    </source>
</evidence>
<feature type="region of interest" description="Disordered" evidence="11">
    <location>
        <begin position="524"/>
        <end position="544"/>
    </location>
</feature>
<evidence type="ECO:0000256" key="6">
    <source>
        <dbReference type="ARBA" id="ARBA00022801"/>
    </source>
</evidence>
<dbReference type="InterPro" id="IPR038765">
    <property type="entry name" value="Papain-like_cys_pep_sf"/>
</dbReference>
<dbReference type="InterPro" id="IPR000668">
    <property type="entry name" value="Peptidase_C1A_C"/>
</dbReference>
<keyword evidence="6" id="KW-0378">Hydrolase</keyword>
<keyword evidence="5" id="KW-0732">Signal</keyword>
<evidence type="ECO:0000256" key="5">
    <source>
        <dbReference type="ARBA" id="ARBA00022729"/>
    </source>
</evidence>
<dbReference type="EMBL" id="JAAPAO010000510">
    <property type="protein sequence ID" value="KAF4658085.1"/>
    <property type="molecule type" value="Genomic_DNA"/>
</dbReference>
<evidence type="ECO:0000256" key="10">
    <source>
        <dbReference type="ARBA" id="ARBA00023180"/>
    </source>
</evidence>
<feature type="region of interest" description="Disordered" evidence="11">
    <location>
        <begin position="851"/>
        <end position="891"/>
    </location>
</feature>
<dbReference type="InterPro" id="IPR013128">
    <property type="entry name" value="Peptidase_C1A"/>
</dbReference>
<feature type="domain" description="Peptidase C1A papain C-terminal" evidence="12">
    <location>
        <begin position="952"/>
        <end position="1197"/>
    </location>
</feature>
<comment type="catalytic activity">
    <reaction evidence="1">
        <text>Release of C-terminal amino acid residues with broad specificity, but lacks action on C-terminal proline. Shows weak endopeptidase activity.</text>
        <dbReference type="EC" id="3.4.18.1"/>
    </reaction>
</comment>
<keyword evidence="4" id="KW-0645">Protease</keyword>
<dbReference type="SUPFAM" id="SSF54001">
    <property type="entry name" value="Cysteine proteinases"/>
    <property type="match status" value="2"/>
</dbReference>
<reference evidence="13 14" key="1">
    <citation type="submission" date="2020-04" db="EMBL/GenBank/DDBJ databases">
        <title>Perkinsus chesapeaki whole genome sequence.</title>
        <authorList>
            <person name="Bogema D.R."/>
        </authorList>
    </citation>
    <scope>NUCLEOTIDE SEQUENCE [LARGE SCALE GENOMIC DNA]</scope>
    <source>
        <strain evidence="13">ATCC PRA-425</strain>
    </source>
</reference>
<evidence type="ECO:0000256" key="2">
    <source>
        <dbReference type="ARBA" id="ARBA00008455"/>
    </source>
</evidence>
<feature type="region of interest" description="Disordered" evidence="11">
    <location>
        <begin position="609"/>
        <end position="636"/>
    </location>
</feature>
<keyword evidence="7" id="KW-0788">Thiol protease</keyword>
<comment type="similarity">
    <text evidence="2">Belongs to the peptidase C1 family.</text>
</comment>
<protein>
    <recommendedName>
        <fullName evidence="3">cathepsin X</fullName>
        <ecNumber evidence="3">3.4.18.1</ecNumber>
    </recommendedName>
</protein>
<dbReference type="GO" id="GO:0016807">
    <property type="term" value="F:cysteine-type carboxypeptidase activity"/>
    <property type="evidence" value="ECO:0007669"/>
    <property type="project" value="UniProtKB-EC"/>
</dbReference>
<evidence type="ECO:0000259" key="12">
    <source>
        <dbReference type="SMART" id="SM00645"/>
    </source>
</evidence>